<dbReference type="PANTHER" id="PTHR33293:SF2">
    <property type="entry name" value="TRANSPOSASE"/>
    <property type="match status" value="1"/>
</dbReference>
<dbReference type="Pfam" id="PF03400">
    <property type="entry name" value="DDE_Tnp_IS1"/>
    <property type="match status" value="1"/>
</dbReference>
<name>A0ABR7CLW7_9BACT</name>
<keyword evidence="2" id="KW-1185">Reference proteome</keyword>
<dbReference type="RefSeq" id="WP_101572041.1">
    <property type="nucleotide sequence ID" value="NZ_JACOOK010000002.1"/>
</dbReference>
<accession>A0ABR7CLW7</accession>
<gene>
    <name evidence="1" type="ORF">H8S08_04985</name>
</gene>
<protein>
    <submittedName>
        <fullName evidence="1">IS1 family transposase</fullName>
    </submittedName>
</protein>
<dbReference type="EMBL" id="JACOOK010000002">
    <property type="protein sequence ID" value="MBC5616375.1"/>
    <property type="molecule type" value="Genomic_DNA"/>
</dbReference>
<organism evidence="1 2">
    <name type="scientific">Alistipes hominis</name>
    <dbReference type="NCBI Taxonomy" id="2763015"/>
    <lineage>
        <taxon>Bacteria</taxon>
        <taxon>Pseudomonadati</taxon>
        <taxon>Bacteroidota</taxon>
        <taxon>Bacteroidia</taxon>
        <taxon>Bacteroidales</taxon>
        <taxon>Rikenellaceae</taxon>
        <taxon>Alistipes</taxon>
    </lineage>
</organism>
<dbReference type="Proteomes" id="UP000636891">
    <property type="component" value="Unassembled WGS sequence"/>
</dbReference>
<reference evidence="1 2" key="1">
    <citation type="submission" date="2020-08" db="EMBL/GenBank/DDBJ databases">
        <title>Genome public.</title>
        <authorList>
            <person name="Liu C."/>
            <person name="Sun Q."/>
        </authorList>
    </citation>
    <scope>NUCLEOTIDE SEQUENCE [LARGE SCALE GENOMIC DNA]</scope>
    <source>
        <strain evidence="1 2">New-7</strain>
    </source>
</reference>
<comment type="caution">
    <text evidence="1">The sequence shown here is derived from an EMBL/GenBank/DDBJ whole genome shotgun (WGS) entry which is preliminary data.</text>
</comment>
<dbReference type="InterPro" id="IPR051354">
    <property type="entry name" value="Transposase_27_IS1"/>
</dbReference>
<dbReference type="InterPro" id="IPR005063">
    <property type="entry name" value="Transposase_27"/>
</dbReference>
<dbReference type="NCBIfam" id="NF033558">
    <property type="entry name" value="transpos_IS1"/>
    <property type="match status" value="1"/>
</dbReference>
<dbReference type="PANTHER" id="PTHR33293">
    <property type="entry name" value="INSERTION ELEMENT IS1 1 PROTEIN INSB-RELATED"/>
    <property type="match status" value="1"/>
</dbReference>
<proteinExistence type="predicted"/>
<sequence length="215" mass="24862">MTCKFCGGTCIKNGYQANGKQRYKCKHCHRKQQADYSYQAYIPELNRTISEYIKEGVGIRGIARLLEISTTTLIKRIISISKDITAPHVTANAEYEVDEIKIFVGRKKDHIWVAYALNCADKSVVCFSVGPRTNETLSKVTDKLTNARLIYTDKLRQYKFLISPEIHRTAHRGTNHIERNNLTIRTHIKRLARRTICFSRKAIMLYAVLKIYFWG</sequence>
<evidence type="ECO:0000313" key="1">
    <source>
        <dbReference type="EMBL" id="MBC5616375.1"/>
    </source>
</evidence>
<evidence type="ECO:0000313" key="2">
    <source>
        <dbReference type="Proteomes" id="UP000636891"/>
    </source>
</evidence>